<dbReference type="OrthoDB" id="2365600at2759"/>
<evidence type="ECO:0000313" key="7">
    <source>
        <dbReference type="EMBL" id="KAG5644538.1"/>
    </source>
</evidence>
<keyword evidence="4" id="KW-0378">Hydrolase</keyword>
<evidence type="ECO:0000256" key="6">
    <source>
        <dbReference type="ARBA" id="ARBA00023049"/>
    </source>
</evidence>
<comment type="caution">
    <text evidence="7">The sequence shown here is derived from an EMBL/GenBank/DDBJ whole genome shotgun (WGS) entry which is preliminary data.</text>
</comment>
<dbReference type="PANTHER" id="PTHR15910:SF1">
    <property type="entry name" value="ARCHAEMETZINCIN-2"/>
    <property type="match status" value="1"/>
</dbReference>
<evidence type="ECO:0000256" key="5">
    <source>
        <dbReference type="ARBA" id="ARBA00022833"/>
    </source>
</evidence>
<reference evidence="7" key="1">
    <citation type="submission" date="2020-07" db="EMBL/GenBank/DDBJ databases">
        <authorList>
            <person name="Nieuwenhuis M."/>
            <person name="Van De Peppel L.J.J."/>
        </authorList>
    </citation>
    <scope>NUCLEOTIDE SEQUENCE</scope>
    <source>
        <strain evidence="7">AP01</strain>
        <tissue evidence="7">Mycelium</tissue>
    </source>
</reference>
<accession>A0A9P7G9A4</accession>
<comment type="cofactor">
    <cofactor evidence="1">
        <name>Zn(2+)</name>
        <dbReference type="ChEBI" id="CHEBI:29105"/>
    </cofactor>
</comment>
<keyword evidence="5" id="KW-0862">Zinc</keyword>
<dbReference type="EMBL" id="JABCKV010000066">
    <property type="protein sequence ID" value="KAG5644538.1"/>
    <property type="molecule type" value="Genomic_DNA"/>
</dbReference>
<reference evidence="7" key="2">
    <citation type="submission" date="2021-10" db="EMBL/GenBank/DDBJ databases">
        <title>Phylogenomics reveals ancestral predisposition of the termite-cultivated fungus Termitomyces towards a domesticated lifestyle.</title>
        <authorList>
            <person name="Auxier B."/>
            <person name="Grum-Grzhimaylo A."/>
            <person name="Cardenas M.E."/>
            <person name="Lodge J.D."/>
            <person name="Laessoe T."/>
            <person name="Pedersen O."/>
            <person name="Smith M.E."/>
            <person name="Kuyper T.W."/>
            <person name="Franco-Molano E.A."/>
            <person name="Baroni T.J."/>
            <person name="Aanen D.K."/>
        </authorList>
    </citation>
    <scope>NUCLEOTIDE SEQUENCE</scope>
    <source>
        <strain evidence="7">AP01</strain>
        <tissue evidence="7">Mycelium</tissue>
    </source>
</reference>
<protein>
    <submittedName>
        <fullName evidence="7">Uncharacterized protein</fullName>
    </submittedName>
</protein>
<evidence type="ECO:0000313" key="8">
    <source>
        <dbReference type="Proteomes" id="UP000775547"/>
    </source>
</evidence>
<evidence type="ECO:0000256" key="3">
    <source>
        <dbReference type="ARBA" id="ARBA00022723"/>
    </source>
</evidence>
<keyword evidence="8" id="KW-1185">Reference proteome</keyword>
<sequence length="463" mass="50891">MTPRCEHTALNFSVSAAAQKVGYSRATLQQRVSATIATVLRKRKVVPDNSFPAPLVLPGDDLFLDPGHPAQGLRSWLREEDRNEVTPQRNVIYVAAPPAVDTDFEFLHSWTEPQNNEARAATIPIPCTQDVMEYLAAFYHGLPVRSLPSKLCFAPWDSPTKKPSKSKATIPRYIAINSETESVRIRTRRSKDGIYTAQLNLDDLLDAAISILPDDAYALLLIVHHDLYESADDEFVCGRAYGGSRVAVISSARYHPILDGTHNVERQHAWPASHCAAYMDACCKASDDAPNRPKKRAKLHASDVDASSSSLLRNDIQSPMHAALNAHISLSESLVSSTSGSTLLWLTRLCRTASHELGHCFGMDHCVYYACSMQGSASLVEDARQPPYLCPVDLAKLLYAVTRHIHDDTAIATGIDESTLGAASEARYRALLSFCDARAKGHLFAAYGAWIRARLAQDFPPPL</sequence>
<evidence type="ECO:0000256" key="2">
    <source>
        <dbReference type="ARBA" id="ARBA00022670"/>
    </source>
</evidence>
<keyword evidence="3" id="KW-0479">Metal-binding</keyword>
<evidence type="ECO:0000256" key="4">
    <source>
        <dbReference type="ARBA" id="ARBA00022801"/>
    </source>
</evidence>
<dbReference type="AlphaFoldDB" id="A0A9P7G9A4"/>
<proteinExistence type="predicted"/>
<dbReference type="GO" id="GO:0046872">
    <property type="term" value="F:metal ion binding"/>
    <property type="evidence" value="ECO:0007669"/>
    <property type="project" value="UniProtKB-KW"/>
</dbReference>
<dbReference type="CDD" id="cd11375">
    <property type="entry name" value="Peptidase_M54"/>
    <property type="match status" value="1"/>
</dbReference>
<dbReference type="Pfam" id="PF07998">
    <property type="entry name" value="Peptidase_M54"/>
    <property type="match status" value="1"/>
</dbReference>
<dbReference type="InterPro" id="IPR012962">
    <property type="entry name" value="Pept_M54_archaemetzincn"/>
</dbReference>
<keyword evidence="6" id="KW-0482">Metalloprotease</keyword>
<dbReference type="GO" id="GO:0008237">
    <property type="term" value="F:metallopeptidase activity"/>
    <property type="evidence" value="ECO:0007669"/>
    <property type="project" value="UniProtKB-KW"/>
</dbReference>
<dbReference type="Proteomes" id="UP000775547">
    <property type="component" value="Unassembled WGS sequence"/>
</dbReference>
<organism evidence="7 8">
    <name type="scientific">Asterophora parasitica</name>
    <dbReference type="NCBI Taxonomy" id="117018"/>
    <lineage>
        <taxon>Eukaryota</taxon>
        <taxon>Fungi</taxon>
        <taxon>Dikarya</taxon>
        <taxon>Basidiomycota</taxon>
        <taxon>Agaricomycotina</taxon>
        <taxon>Agaricomycetes</taxon>
        <taxon>Agaricomycetidae</taxon>
        <taxon>Agaricales</taxon>
        <taxon>Tricholomatineae</taxon>
        <taxon>Lyophyllaceae</taxon>
        <taxon>Asterophora</taxon>
    </lineage>
</organism>
<evidence type="ECO:0000256" key="1">
    <source>
        <dbReference type="ARBA" id="ARBA00001947"/>
    </source>
</evidence>
<keyword evidence="2" id="KW-0645">Protease</keyword>
<gene>
    <name evidence="7" type="ORF">DXG03_008192</name>
</gene>
<dbReference type="GO" id="GO:0006508">
    <property type="term" value="P:proteolysis"/>
    <property type="evidence" value="ECO:0007669"/>
    <property type="project" value="UniProtKB-KW"/>
</dbReference>
<dbReference type="InterPro" id="IPR024079">
    <property type="entry name" value="MetalloPept_cat_dom_sf"/>
</dbReference>
<dbReference type="SUPFAM" id="SSF55486">
    <property type="entry name" value="Metalloproteases ('zincins'), catalytic domain"/>
    <property type="match status" value="1"/>
</dbReference>
<dbReference type="Gene3D" id="3.40.390.10">
    <property type="entry name" value="Collagenase (Catalytic Domain)"/>
    <property type="match status" value="1"/>
</dbReference>
<name>A0A9P7G9A4_9AGAR</name>
<dbReference type="PANTHER" id="PTHR15910">
    <property type="entry name" value="ARCHAEMETZINCIN"/>
    <property type="match status" value="1"/>
</dbReference>